<protein>
    <submittedName>
        <fullName evidence="1">Uncharacterized protein</fullName>
    </submittedName>
</protein>
<dbReference type="RefSeq" id="WP_180286927.1">
    <property type="nucleotide sequence ID" value="NZ_JABFDB010000059.1"/>
</dbReference>
<gene>
    <name evidence="1" type="ORF">HND93_36110</name>
</gene>
<reference evidence="1 2" key="1">
    <citation type="submission" date="2020-05" db="EMBL/GenBank/DDBJ databases">
        <title>Azospirillum oleiclasticum sp. nov, a nitrogen-fixing and heavy crude oil-emulsifying bacterium isolated from the crude oil of Yumen Oilfield.</title>
        <authorList>
            <person name="Wu D."/>
            <person name="Cai M."/>
            <person name="Zhang X."/>
        </authorList>
    </citation>
    <scope>NUCLEOTIDE SEQUENCE [LARGE SCALE GENOMIC DNA]</scope>
    <source>
        <strain evidence="1 2">ROY-1-1-2</strain>
    </source>
</reference>
<proteinExistence type="predicted"/>
<name>A0ABX2TLB5_9PROT</name>
<evidence type="ECO:0000313" key="1">
    <source>
        <dbReference type="EMBL" id="NYZ25155.1"/>
    </source>
</evidence>
<evidence type="ECO:0000313" key="2">
    <source>
        <dbReference type="Proteomes" id="UP000584642"/>
    </source>
</evidence>
<organism evidence="1 2">
    <name type="scientific">Azospirillum oleiclasticum</name>
    <dbReference type="NCBI Taxonomy" id="2735135"/>
    <lineage>
        <taxon>Bacteria</taxon>
        <taxon>Pseudomonadati</taxon>
        <taxon>Pseudomonadota</taxon>
        <taxon>Alphaproteobacteria</taxon>
        <taxon>Rhodospirillales</taxon>
        <taxon>Azospirillaceae</taxon>
        <taxon>Azospirillum</taxon>
    </lineage>
</organism>
<accession>A0ABX2TLB5</accession>
<sequence>MPRPDPLHAALDAQLRVLGDDLRHRCARAFARHLRDRRRAALAAHDGPVTLTLEDLAALVRRSGLRCERSTVPFSLDRIGGVRLLAPSLDRIDPEGDYTLANLRLVCWYVNRARGPWPEALQQLISQGIAARHGARLSRAQTEAMRAFVQGLGPWKYAWSGAAVDQVPPVRDGAPILIHRDPPYAGSAGDGAWRPAIPSGGPERLLTDAVRRLAAGLQPGAVLAVASGDGVALWRCPAAGRRPRQDGAMAAPDHGGGAMPIRFAQPASTARSGLCGRSATATGVPLTRRLAALPWPGEDPVTGSGEWWFVPAPTALRRGGPAMPGCGTMLVPHAAP</sequence>
<comment type="caution">
    <text evidence="1">The sequence shown here is derived from an EMBL/GenBank/DDBJ whole genome shotgun (WGS) entry which is preliminary data.</text>
</comment>
<dbReference type="EMBL" id="JABFDB010000059">
    <property type="protein sequence ID" value="NYZ25155.1"/>
    <property type="molecule type" value="Genomic_DNA"/>
</dbReference>
<keyword evidence="2" id="KW-1185">Reference proteome</keyword>
<dbReference type="Gene3D" id="3.30.40.220">
    <property type="match status" value="1"/>
</dbReference>
<dbReference type="Proteomes" id="UP000584642">
    <property type="component" value="Unassembled WGS sequence"/>
</dbReference>